<dbReference type="OrthoDB" id="1432332at2"/>
<dbReference type="Proteomes" id="UP000198862">
    <property type="component" value="Unassembled WGS sequence"/>
</dbReference>
<name>A0A1I1RRD3_9GAMM</name>
<evidence type="ECO:0000313" key="1">
    <source>
        <dbReference type="EMBL" id="SFD34808.1"/>
    </source>
</evidence>
<organism evidence="1 2">
    <name type="scientific">Pseudoalteromonas denitrificans DSM 6059</name>
    <dbReference type="NCBI Taxonomy" id="1123010"/>
    <lineage>
        <taxon>Bacteria</taxon>
        <taxon>Pseudomonadati</taxon>
        <taxon>Pseudomonadota</taxon>
        <taxon>Gammaproteobacteria</taxon>
        <taxon>Alteromonadales</taxon>
        <taxon>Pseudoalteromonadaceae</taxon>
        <taxon>Pseudoalteromonas</taxon>
    </lineage>
</organism>
<sequence length="420" mass="47002">MTTFTVSFCGTGCTRDEGEQTRQWKSKIWQFWKEDTYTKSDARIYNPKTGYIPVRIHKDISSVLTNTTKSASVRGVGENDWFDQTKTSDLLLTQPNNHLLTPPSDLLDYVKSYTSGNQRTSTGQIIGWSATALALHGANLAVDSGASQLNFIGHSRGAMEAIMAAWFIYAYGDESVKNIPINIFAIDPVPGPGEWYSILTQLPPNVASYVGVYAWDHLDSGFSALVPRPNSAMTGEKKEIKLGTSWKTLADDYQLKDPLEEGPIRTLANYKLYACRGKHSTVAGNVTKDAGYNFDNVEVTEQYLKPEVPAVPELVYRLARSYLTQWGTVFNAPSGVDTGLQALRQHIHTHHRYFDAMGEGETRTSSIPNRQKVRRVSSISGRNPVQKYYIDDVAGDPPYELAYPVTYERKKAGWVKWDFL</sequence>
<accession>A0A1I1RRD3</accession>
<reference evidence="1 2" key="1">
    <citation type="submission" date="2016-10" db="EMBL/GenBank/DDBJ databases">
        <authorList>
            <person name="de Groot N.N."/>
        </authorList>
    </citation>
    <scope>NUCLEOTIDE SEQUENCE [LARGE SCALE GENOMIC DNA]</scope>
    <source>
        <strain evidence="1 2">DSM 6059</strain>
    </source>
</reference>
<evidence type="ECO:0008006" key="3">
    <source>
        <dbReference type="Google" id="ProtNLM"/>
    </source>
</evidence>
<evidence type="ECO:0000313" key="2">
    <source>
        <dbReference type="Proteomes" id="UP000198862"/>
    </source>
</evidence>
<keyword evidence="2" id="KW-1185">Reference proteome</keyword>
<dbReference type="EMBL" id="FOLO01000050">
    <property type="protein sequence ID" value="SFD34808.1"/>
    <property type="molecule type" value="Genomic_DNA"/>
</dbReference>
<proteinExistence type="predicted"/>
<protein>
    <recommendedName>
        <fullName evidence="3">Tat pathway signal protein</fullName>
    </recommendedName>
</protein>
<gene>
    <name evidence="1" type="ORF">SAMN02745724_04271</name>
</gene>
<dbReference type="AlphaFoldDB" id="A0A1I1RRD3"/>
<dbReference type="RefSeq" id="WP_091989500.1">
    <property type="nucleotide sequence ID" value="NZ_FOLO01000050.1"/>
</dbReference>